<reference evidence="15 16" key="1">
    <citation type="submission" date="2015-04" db="EMBL/GenBank/DDBJ databases">
        <title>Genome sequence of Ceratocystis platani, a major pathogen of plane trees.</title>
        <authorList>
            <person name="Belbahri L."/>
        </authorList>
    </citation>
    <scope>NUCLEOTIDE SEQUENCE [LARGE SCALE GENOMIC DNA]</scope>
    <source>
        <strain evidence="15 16">CFO</strain>
    </source>
</reference>
<comment type="catalytic activity">
    <reaction evidence="7">
        <text>succinate semialdehyde + NADP(+) + H2O = succinate + NADPH + 2 H(+)</text>
        <dbReference type="Rhea" id="RHEA:13213"/>
        <dbReference type="ChEBI" id="CHEBI:15377"/>
        <dbReference type="ChEBI" id="CHEBI:15378"/>
        <dbReference type="ChEBI" id="CHEBI:30031"/>
        <dbReference type="ChEBI" id="CHEBI:57706"/>
        <dbReference type="ChEBI" id="CHEBI:57783"/>
        <dbReference type="ChEBI" id="CHEBI:58349"/>
        <dbReference type="EC" id="1.2.1.16"/>
    </reaction>
</comment>
<dbReference type="Pfam" id="PF00171">
    <property type="entry name" value="Aldedh"/>
    <property type="match status" value="1"/>
</dbReference>
<evidence type="ECO:0000256" key="4">
    <source>
        <dbReference type="ARBA" id="ARBA00019842"/>
    </source>
</evidence>
<dbReference type="Gene3D" id="3.40.605.10">
    <property type="entry name" value="Aldehyde Dehydrogenase, Chain A, domain 1"/>
    <property type="match status" value="1"/>
</dbReference>
<dbReference type="CDD" id="cd07103">
    <property type="entry name" value="ALDH_F5_SSADH_GabD"/>
    <property type="match status" value="1"/>
</dbReference>
<feature type="domain" description="Aldehyde dehydrogenase" evidence="14">
    <location>
        <begin position="292"/>
        <end position="679"/>
    </location>
</feature>
<dbReference type="PANTHER" id="PTHR43353">
    <property type="entry name" value="SUCCINATE-SEMIALDEHYDE DEHYDROGENASE, MITOCHONDRIAL"/>
    <property type="match status" value="1"/>
</dbReference>
<evidence type="ECO:0000256" key="8">
    <source>
        <dbReference type="ARBA" id="ARBA00052698"/>
    </source>
</evidence>
<dbReference type="EC" id="1.2.1.16" evidence="9"/>
<feature type="compositionally biased region" description="Polar residues" evidence="12">
    <location>
        <begin position="722"/>
        <end position="731"/>
    </location>
</feature>
<dbReference type="PANTHER" id="PTHR43353:SF5">
    <property type="entry name" value="SUCCINATE-SEMIALDEHYDE DEHYDROGENASE, MITOCHONDRIAL"/>
    <property type="match status" value="1"/>
</dbReference>
<dbReference type="OrthoDB" id="310895at2759"/>
<dbReference type="EMBL" id="LBBL01000024">
    <property type="protein sequence ID" value="KKF96906.1"/>
    <property type="molecule type" value="Genomic_DNA"/>
</dbReference>
<comment type="pathway">
    <text evidence="1">Amino-acid degradation; 4-aminobutanoate degradation.</text>
</comment>
<dbReference type="InterPro" id="IPR015590">
    <property type="entry name" value="Aldehyde_DH_dom"/>
</dbReference>
<dbReference type="Gene3D" id="3.40.309.10">
    <property type="entry name" value="Aldehyde Dehydrogenase, Chain A, domain 2"/>
    <property type="match status" value="1"/>
</dbReference>
<evidence type="ECO:0000256" key="5">
    <source>
        <dbReference type="ARBA" id="ARBA00023002"/>
    </source>
</evidence>
<feature type="transmembrane region" description="Helical" evidence="13">
    <location>
        <begin position="16"/>
        <end position="36"/>
    </location>
</feature>
<dbReference type="GO" id="GO:0004777">
    <property type="term" value="F:succinate-semialdehyde dehydrogenase (NAD+) activity"/>
    <property type="evidence" value="ECO:0007669"/>
    <property type="project" value="UniProtKB-EC"/>
</dbReference>
<evidence type="ECO:0000256" key="7">
    <source>
        <dbReference type="ARBA" id="ARBA00050387"/>
    </source>
</evidence>
<keyword evidence="13" id="KW-0812">Transmembrane</keyword>
<keyword evidence="13" id="KW-0472">Membrane</keyword>
<proteinExistence type="inferred from homology"/>
<dbReference type="InterPro" id="IPR029510">
    <property type="entry name" value="Ald_DH_CS_GLU"/>
</dbReference>
<dbReference type="PROSITE" id="PS00687">
    <property type="entry name" value="ALDEHYDE_DEHYDR_GLU"/>
    <property type="match status" value="1"/>
</dbReference>
<dbReference type="InterPro" id="IPR016160">
    <property type="entry name" value="Ald_DH_CS_CYS"/>
</dbReference>
<evidence type="ECO:0000256" key="2">
    <source>
        <dbReference type="ARBA" id="ARBA00009986"/>
    </source>
</evidence>
<feature type="compositionally biased region" description="Low complexity" evidence="12">
    <location>
        <begin position="758"/>
        <end position="769"/>
    </location>
</feature>
<evidence type="ECO:0000256" key="3">
    <source>
        <dbReference type="ARBA" id="ARBA00013051"/>
    </source>
</evidence>
<organism evidence="15 16">
    <name type="scientific">Ceratocystis fimbriata f. sp. platani</name>
    <dbReference type="NCBI Taxonomy" id="88771"/>
    <lineage>
        <taxon>Eukaryota</taxon>
        <taxon>Fungi</taxon>
        <taxon>Dikarya</taxon>
        <taxon>Ascomycota</taxon>
        <taxon>Pezizomycotina</taxon>
        <taxon>Sordariomycetes</taxon>
        <taxon>Hypocreomycetidae</taxon>
        <taxon>Microascales</taxon>
        <taxon>Ceratocystidaceae</taxon>
        <taxon>Ceratocystis</taxon>
    </lineage>
</organism>
<feature type="transmembrane region" description="Helical" evidence="13">
    <location>
        <begin position="113"/>
        <end position="134"/>
    </location>
</feature>
<dbReference type="GO" id="GO:0036243">
    <property type="term" value="F:succinate-semialdehyde dehydrogenase (NADP+) activity"/>
    <property type="evidence" value="ECO:0007669"/>
    <property type="project" value="RHEA"/>
</dbReference>
<evidence type="ECO:0000256" key="12">
    <source>
        <dbReference type="SAM" id="MobiDB-lite"/>
    </source>
</evidence>
<dbReference type="InterPro" id="IPR016163">
    <property type="entry name" value="Ald_DH_C"/>
</dbReference>
<feature type="active site" evidence="10">
    <location>
        <position position="519"/>
    </location>
</feature>
<evidence type="ECO:0000256" key="6">
    <source>
        <dbReference type="ARBA" id="ARBA00030806"/>
    </source>
</evidence>
<evidence type="ECO:0000313" key="15">
    <source>
        <dbReference type="EMBL" id="KKF96906.1"/>
    </source>
</evidence>
<evidence type="ECO:0000256" key="10">
    <source>
        <dbReference type="PROSITE-ProRule" id="PRU10007"/>
    </source>
</evidence>
<evidence type="ECO:0000256" key="13">
    <source>
        <dbReference type="SAM" id="Phobius"/>
    </source>
</evidence>
<evidence type="ECO:0000313" key="16">
    <source>
        <dbReference type="Proteomes" id="UP000034841"/>
    </source>
</evidence>
<dbReference type="Proteomes" id="UP000034841">
    <property type="component" value="Unassembled WGS sequence"/>
</dbReference>
<evidence type="ECO:0000259" key="14">
    <source>
        <dbReference type="Pfam" id="PF00171"/>
    </source>
</evidence>
<keyword evidence="13" id="KW-1133">Transmembrane helix</keyword>
<dbReference type="InterPro" id="IPR050740">
    <property type="entry name" value="Aldehyde_DH_Superfamily"/>
</dbReference>
<feature type="compositionally biased region" description="Low complexity" evidence="12">
    <location>
        <begin position="711"/>
        <end position="720"/>
    </location>
</feature>
<gene>
    <name evidence="15" type="primary">gabD</name>
    <name evidence="15" type="ORF">CFO_g738</name>
</gene>
<dbReference type="GO" id="GO:0009450">
    <property type="term" value="P:gamma-aminobutyric acid catabolic process"/>
    <property type="evidence" value="ECO:0007669"/>
    <property type="project" value="TreeGrafter"/>
</dbReference>
<protein>
    <recommendedName>
        <fullName evidence="4">Succinate-semialdehyde dehydrogenase, mitochondrial</fullName>
        <ecNumber evidence="9">1.2.1.16</ecNumber>
        <ecNumber evidence="3">1.2.1.24</ecNumber>
    </recommendedName>
    <alternativeName>
        <fullName evidence="6">NAD(+)-dependent succinic semialdehyde dehydrogenase</fullName>
    </alternativeName>
</protein>
<feature type="transmembrane region" description="Helical" evidence="13">
    <location>
        <begin position="174"/>
        <end position="195"/>
    </location>
</feature>
<comment type="catalytic activity">
    <reaction evidence="8">
        <text>succinate semialdehyde + NAD(+) + H2O = succinate + NADH + 2 H(+)</text>
        <dbReference type="Rhea" id="RHEA:13217"/>
        <dbReference type="ChEBI" id="CHEBI:15377"/>
        <dbReference type="ChEBI" id="CHEBI:15378"/>
        <dbReference type="ChEBI" id="CHEBI:30031"/>
        <dbReference type="ChEBI" id="CHEBI:57540"/>
        <dbReference type="ChEBI" id="CHEBI:57706"/>
        <dbReference type="ChEBI" id="CHEBI:57945"/>
        <dbReference type="EC" id="1.2.1.16"/>
    </reaction>
</comment>
<keyword evidence="16" id="KW-1185">Reference proteome</keyword>
<dbReference type="AlphaFoldDB" id="A0A0F8B4R0"/>
<feature type="compositionally biased region" description="Gly residues" evidence="12">
    <location>
        <begin position="788"/>
        <end position="799"/>
    </location>
</feature>
<feature type="region of interest" description="Disordered" evidence="12">
    <location>
        <begin position="218"/>
        <end position="242"/>
    </location>
</feature>
<dbReference type="PROSITE" id="PS00070">
    <property type="entry name" value="ALDEHYDE_DEHYDR_CYS"/>
    <property type="match status" value="1"/>
</dbReference>
<comment type="similarity">
    <text evidence="2 11">Belongs to the aldehyde dehydrogenase family.</text>
</comment>
<dbReference type="FunFam" id="3.40.309.10:FF:000004">
    <property type="entry name" value="Succinate-semialdehyde dehydrogenase I"/>
    <property type="match status" value="1"/>
</dbReference>
<feature type="compositionally biased region" description="Gly residues" evidence="12">
    <location>
        <begin position="846"/>
        <end position="871"/>
    </location>
</feature>
<sequence>MPYKLLHRPWRARSPIYYLMLAELAGLVPILIIFGLSQPNWYRTQFWRIGFENGWNSNPNMVLYAYANYESPPSIPFVWSQTLTNFNVAISLITLFFLLSKLIAFIMHVWYPLIALLINIAMAVLYTVSTYGQIGPDHADDRYRANVVWYIAKPCSAVSDYGGNVVHKCKMAKAGLAVTVYMLFLYLCNVGLAAWSMKPTETDRVAWDSDTEADGLEKATSNNSWQMKTMQHQPRKEPTGAELRDPSLLKTNVCYVNGQWIPAGSGNTFDVSGKQKVSMSLLYFFSHLTSAYADPATGKLIGSSPDFAAVDTEAAVAAASHALAEFRYETSRSRAKMLRQWHGLIVKNAQDLATLITWENGKPVADAKGEVAYAASFLEWFAEEAPRLYGQTIPSSVAGNRVMTLKEPVGVCGLITPWNFPAAMITRKVGPALAAGCTVVVKVPSEAPYTGLAIAELGHRAGIPKGVINVITSHQNTAEVGKTLTTSPAVRKISFTGSTDVGKTLMGQSASTLKKMSMELGGNAPFIVFDDADLDAAVSGAIACKFRSSGQTCVCANRILVQASIYDEFSDRLVAAVARFKVGNGFEPTTTHGPLIHERAVQKVEAHVQDAQAKGARLLFGGRRLPSTGSAFFEPTVLADMTPDMAIATEETFGPVAGLFPFQTEADAVKLANAVNSAMSRNLLRPAYGLTRAEFHNQLSVRSRALSTTTSCLDDTSRSSPPHKTSSTSASRLPRSRVAASEISSMLRHEASQPPPGANQAGPGTAGNPRSGPPLGTRVVNVRSLPRGRGGLRLGGGALGTVVRNPDGTVSVRRMAKPTAGGRSDDPRRQQNGRNSEGIFRSRGGARTGRGRGGMGSGGRGGKADAGGRAGQPGQSRDKRPVNQYHAMAEDIDWYAPYTKEELQVLAERVPAAPARVAETFVPELGIDELLEYAPALATDSNVLGKAATVRQTLKTIAGGPVDPGHLAHPNMMAAKYDYRGVMYFEKLQTKELLEQRANISIKMGPDDRLKDVLVRRTLKGQYEPIPAVPKSDVLQLTRNYHLKANTYHSTATDKFQVKLEEILAKAKPKQPARST</sequence>
<evidence type="ECO:0000256" key="9">
    <source>
        <dbReference type="ARBA" id="ARBA00067047"/>
    </source>
</evidence>
<evidence type="ECO:0000256" key="11">
    <source>
        <dbReference type="RuleBase" id="RU003345"/>
    </source>
</evidence>
<keyword evidence="5 11" id="KW-0560">Oxidoreductase</keyword>
<feature type="region of interest" description="Disordered" evidence="12">
    <location>
        <begin position="711"/>
        <end position="882"/>
    </location>
</feature>
<dbReference type="EC" id="1.2.1.24" evidence="3"/>
<name>A0A0F8B4R0_CERFI</name>
<feature type="transmembrane region" description="Helical" evidence="13">
    <location>
        <begin position="86"/>
        <end position="107"/>
    </location>
</feature>
<dbReference type="FunFam" id="3.40.605.10:FF:000005">
    <property type="entry name" value="Succinate-semialdehyde dehydrogenase I"/>
    <property type="match status" value="1"/>
</dbReference>
<dbReference type="InterPro" id="IPR016162">
    <property type="entry name" value="Ald_DH_N"/>
</dbReference>
<dbReference type="InterPro" id="IPR016161">
    <property type="entry name" value="Ald_DH/histidinol_DH"/>
</dbReference>
<accession>A0A0F8B4R0</accession>
<dbReference type="GO" id="GO:0005737">
    <property type="term" value="C:cytoplasm"/>
    <property type="evidence" value="ECO:0007669"/>
    <property type="project" value="TreeGrafter"/>
</dbReference>
<feature type="compositionally biased region" description="Polar residues" evidence="12">
    <location>
        <begin position="219"/>
        <end position="232"/>
    </location>
</feature>
<dbReference type="SUPFAM" id="SSF53720">
    <property type="entry name" value="ALDH-like"/>
    <property type="match status" value="1"/>
</dbReference>
<evidence type="ECO:0000256" key="1">
    <source>
        <dbReference type="ARBA" id="ARBA00005176"/>
    </source>
</evidence>
<comment type="caution">
    <text evidence="15">The sequence shown here is derived from an EMBL/GenBank/DDBJ whole genome shotgun (WGS) entry which is preliminary data.</text>
</comment>